<feature type="transmembrane region" description="Helical" evidence="5">
    <location>
        <begin position="37"/>
        <end position="57"/>
    </location>
</feature>
<keyword evidence="3 5" id="KW-1133">Transmembrane helix</keyword>
<evidence type="ECO:0000256" key="4">
    <source>
        <dbReference type="ARBA" id="ARBA00023136"/>
    </source>
</evidence>
<feature type="transmembrane region" description="Helical" evidence="5">
    <location>
        <begin position="107"/>
        <end position="126"/>
    </location>
</feature>
<accession>A0A212LJJ1</accession>
<feature type="transmembrane region" description="Helical" evidence="5">
    <location>
        <begin position="138"/>
        <end position="157"/>
    </location>
</feature>
<gene>
    <name evidence="7" type="ORF">KL86PLE_41462</name>
</gene>
<sequence>MAKLQNILLYFLIFTLPFNGLRPILDVGELSREGFFYGSLIYIIFTIPIIAQSHGELSRAIGRIFRIQYIYLFLIIISFMLNIESAYNNVYSERNGIERFFLSFSTYIYYFSLSCILAFHAIRLGVDRFLEQISRAFVALSCFLIVICSFEIISWYSEPARFILVEFRSLFALNPERTIFRLSGVSLEPSFNAFALLACVPWTALRAYTSQRKIFYALTALLVLLCLMSGARTAYVGLMAMAVIFFLYKGFLKKALPGGLDGAIFVLGMFVVGLLPPFLSFTYINPESTTSNITRAYLMRNAIDAGLDSFSGQGFGQVTFYVVQRASSIIQYSWELRDYFYGSRYGVLPPLFSWYARTFGEFGVVGYMVLAVGFSRVASKIFAVGHQTEGTLPRSLFFLSAVFLSQFLAMAFSIESIRVPQFWLTSIFAALLFILSNNRRARLPNGDF</sequence>
<dbReference type="AlphaFoldDB" id="A0A212LJJ1"/>
<feature type="domain" description="O-antigen ligase-related" evidence="6">
    <location>
        <begin position="218"/>
        <end position="370"/>
    </location>
</feature>
<evidence type="ECO:0000259" key="6">
    <source>
        <dbReference type="Pfam" id="PF04932"/>
    </source>
</evidence>
<dbReference type="Pfam" id="PF04932">
    <property type="entry name" value="Wzy_C"/>
    <property type="match status" value="1"/>
</dbReference>
<feature type="transmembrane region" description="Helical" evidence="5">
    <location>
        <begin position="69"/>
        <end position="87"/>
    </location>
</feature>
<evidence type="ECO:0000256" key="1">
    <source>
        <dbReference type="ARBA" id="ARBA00004141"/>
    </source>
</evidence>
<feature type="transmembrane region" description="Helical" evidence="5">
    <location>
        <begin position="395"/>
        <end position="414"/>
    </location>
</feature>
<feature type="transmembrane region" description="Helical" evidence="5">
    <location>
        <begin position="190"/>
        <end position="207"/>
    </location>
</feature>
<feature type="transmembrane region" description="Helical" evidence="5">
    <location>
        <begin position="7"/>
        <end position="25"/>
    </location>
</feature>
<feature type="transmembrane region" description="Helical" evidence="5">
    <location>
        <begin position="236"/>
        <end position="252"/>
    </location>
</feature>
<dbReference type="RefSeq" id="WP_288197488.1">
    <property type="nucleotide sequence ID" value="NZ_LT608334.1"/>
</dbReference>
<evidence type="ECO:0000256" key="5">
    <source>
        <dbReference type="SAM" id="Phobius"/>
    </source>
</evidence>
<keyword evidence="4 5" id="KW-0472">Membrane</keyword>
<dbReference type="GO" id="GO:0016020">
    <property type="term" value="C:membrane"/>
    <property type="evidence" value="ECO:0007669"/>
    <property type="project" value="UniProtKB-SubCell"/>
</dbReference>
<name>A0A212LJJ1_9HYPH</name>
<evidence type="ECO:0000313" key="7">
    <source>
        <dbReference type="EMBL" id="SCM77657.1"/>
    </source>
</evidence>
<dbReference type="EMBL" id="FMJD01000008">
    <property type="protein sequence ID" value="SCM77657.1"/>
    <property type="molecule type" value="Genomic_DNA"/>
</dbReference>
<reference evidence="7" key="1">
    <citation type="submission" date="2016-08" db="EMBL/GenBank/DDBJ databases">
        <authorList>
            <person name="Seilhamer J.J."/>
        </authorList>
    </citation>
    <scope>NUCLEOTIDE SEQUENCE</scope>
    <source>
        <strain evidence="7">86</strain>
    </source>
</reference>
<evidence type="ECO:0000256" key="2">
    <source>
        <dbReference type="ARBA" id="ARBA00022692"/>
    </source>
</evidence>
<feature type="transmembrane region" description="Helical" evidence="5">
    <location>
        <begin position="420"/>
        <end position="436"/>
    </location>
</feature>
<organism evidence="7">
    <name type="scientific">uncultured Pleomorphomonas sp</name>
    <dbReference type="NCBI Taxonomy" id="442121"/>
    <lineage>
        <taxon>Bacteria</taxon>
        <taxon>Pseudomonadati</taxon>
        <taxon>Pseudomonadota</taxon>
        <taxon>Alphaproteobacteria</taxon>
        <taxon>Hyphomicrobiales</taxon>
        <taxon>Pleomorphomonadaceae</taxon>
        <taxon>Pleomorphomonas</taxon>
        <taxon>environmental samples</taxon>
    </lineage>
</organism>
<comment type="subcellular location">
    <subcellularLocation>
        <location evidence="1">Membrane</location>
        <topology evidence="1">Multi-pass membrane protein</topology>
    </subcellularLocation>
</comment>
<keyword evidence="2 5" id="KW-0812">Transmembrane</keyword>
<dbReference type="InterPro" id="IPR007016">
    <property type="entry name" value="O-antigen_ligase-rel_domated"/>
</dbReference>
<feature type="transmembrane region" description="Helical" evidence="5">
    <location>
        <begin position="264"/>
        <end position="284"/>
    </location>
</feature>
<protein>
    <recommendedName>
        <fullName evidence="6">O-antigen ligase-related domain-containing protein</fullName>
    </recommendedName>
</protein>
<proteinExistence type="predicted"/>
<evidence type="ECO:0000256" key="3">
    <source>
        <dbReference type="ARBA" id="ARBA00022989"/>
    </source>
</evidence>